<dbReference type="GeneID" id="39987394"/>
<sequence length="268" mass="29844">MLFFHLFRSLGYLLYGVCQRWRALRANPQNIITPLDKHYTYVYAGLRMVDILGHVNNSKYLEICELARWHFGGYSGLFPVLLKARVNFVAASVVMQFVREMPPFRRYLVTTEVLRFEGANDSGTNTSSNIINTTPSAETSKGSDGNDTPRDGRVVLVQEIWSADGKKLYAGVLFRAALVGDANSPIALPSTGERRGRSAPLCCSSAFAVNGTTTTEVKAMAAKNTERFYARMGFNASKDIAEGKDWIDGTRQIERAWRSGLRNVKSPQ</sequence>
<evidence type="ECO:0000256" key="1">
    <source>
        <dbReference type="SAM" id="MobiDB-lite"/>
    </source>
</evidence>
<evidence type="ECO:0000313" key="3">
    <source>
        <dbReference type="EMBL" id="ORC87052.1"/>
    </source>
</evidence>
<dbReference type="EMBL" id="NBCO01000024">
    <property type="protein sequence ID" value="ORC87052.1"/>
    <property type="molecule type" value="Genomic_DNA"/>
</dbReference>
<dbReference type="CDD" id="cd00586">
    <property type="entry name" value="4HBT"/>
    <property type="match status" value="1"/>
</dbReference>
<dbReference type="InterPro" id="IPR029069">
    <property type="entry name" value="HotDog_dom_sf"/>
</dbReference>
<feature type="chain" id="PRO_5012687685" description="Thioesterase" evidence="2">
    <location>
        <begin position="19"/>
        <end position="268"/>
    </location>
</feature>
<dbReference type="SUPFAM" id="SSF54637">
    <property type="entry name" value="Thioesterase/thiol ester dehydrase-isomerase"/>
    <property type="match status" value="1"/>
</dbReference>
<reference evidence="3 4" key="1">
    <citation type="submission" date="2017-03" db="EMBL/GenBank/DDBJ databases">
        <title>An alternative strategy for trypanosome survival in the mammalian bloodstream revealed through genome and transcriptome analysis of the ubiquitous bovine parasite Trypanosoma (Megatrypanum) theileri.</title>
        <authorList>
            <person name="Kelly S."/>
            <person name="Ivens A."/>
            <person name="Mott A."/>
            <person name="O'Neill E."/>
            <person name="Emms D."/>
            <person name="Macleod O."/>
            <person name="Voorheis P."/>
            <person name="Matthews J."/>
            <person name="Matthews K."/>
            <person name="Carrington M."/>
        </authorList>
    </citation>
    <scope>NUCLEOTIDE SEQUENCE [LARGE SCALE GENOMIC DNA]</scope>
    <source>
        <strain evidence="3">Edinburgh</strain>
    </source>
</reference>
<dbReference type="OrthoDB" id="265761at2759"/>
<gene>
    <name evidence="3" type="ORF">TM35_000242020</name>
</gene>
<dbReference type="RefSeq" id="XP_028881118.1">
    <property type="nucleotide sequence ID" value="XM_029027614.1"/>
</dbReference>
<feature type="region of interest" description="Disordered" evidence="1">
    <location>
        <begin position="125"/>
        <end position="150"/>
    </location>
</feature>
<name>A0A1X0NQR4_9TRYP</name>
<dbReference type="PANTHER" id="PTHR12475:SF4">
    <property type="entry name" value="PROTEIN THEM6"/>
    <property type="match status" value="1"/>
</dbReference>
<dbReference type="Gene3D" id="3.10.129.10">
    <property type="entry name" value="Hotdog Thioesterase"/>
    <property type="match status" value="1"/>
</dbReference>
<feature type="compositionally biased region" description="Low complexity" evidence="1">
    <location>
        <begin position="125"/>
        <end position="136"/>
    </location>
</feature>
<accession>A0A1X0NQR4</accession>
<evidence type="ECO:0000256" key="2">
    <source>
        <dbReference type="SAM" id="SignalP"/>
    </source>
</evidence>
<comment type="caution">
    <text evidence="3">The sequence shown here is derived from an EMBL/GenBank/DDBJ whole genome shotgun (WGS) entry which is preliminary data.</text>
</comment>
<dbReference type="AlphaFoldDB" id="A0A1X0NQR4"/>
<dbReference type="VEuPathDB" id="TriTrypDB:TM35_000242020"/>
<feature type="signal peptide" evidence="2">
    <location>
        <begin position="1"/>
        <end position="18"/>
    </location>
</feature>
<keyword evidence="2" id="KW-0732">Signal</keyword>
<dbReference type="Proteomes" id="UP000192257">
    <property type="component" value="Unassembled WGS sequence"/>
</dbReference>
<evidence type="ECO:0000313" key="4">
    <source>
        <dbReference type="Proteomes" id="UP000192257"/>
    </source>
</evidence>
<dbReference type="InterPro" id="IPR051490">
    <property type="entry name" value="THEM6_lcsJ_thioesterase"/>
</dbReference>
<proteinExistence type="predicted"/>
<keyword evidence="4" id="KW-1185">Reference proteome</keyword>
<organism evidence="3 4">
    <name type="scientific">Trypanosoma theileri</name>
    <dbReference type="NCBI Taxonomy" id="67003"/>
    <lineage>
        <taxon>Eukaryota</taxon>
        <taxon>Discoba</taxon>
        <taxon>Euglenozoa</taxon>
        <taxon>Kinetoplastea</taxon>
        <taxon>Metakinetoplastina</taxon>
        <taxon>Trypanosomatida</taxon>
        <taxon>Trypanosomatidae</taxon>
        <taxon>Trypanosoma</taxon>
    </lineage>
</organism>
<feature type="compositionally biased region" description="Polar residues" evidence="1">
    <location>
        <begin position="137"/>
        <end position="146"/>
    </location>
</feature>
<protein>
    <recommendedName>
        <fullName evidence="5">Thioesterase</fullName>
    </recommendedName>
</protein>
<dbReference type="Pfam" id="PF13279">
    <property type="entry name" value="4HBT_2"/>
    <property type="match status" value="1"/>
</dbReference>
<dbReference type="PANTHER" id="PTHR12475">
    <property type="match status" value="1"/>
</dbReference>
<evidence type="ECO:0008006" key="5">
    <source>
        <dbReference type="Google" id="ProtNLM"/>
    </source>
</evidence>